<accession>A0A4Y5Z5U6</accession>
<dbReference type="KEGG" id="lpy:FIV34_11390"/>
<dbReference type="OrthoDB" id="5956013at2"/>
<dbReference type="Proteomes" id="UP000316093">
    <property type="component" value="Chromosome"/>
</dbReference>
<evidence type="ECO:0000313" key="1">
    <source>
        <dbReference type="EMBL" id="QDE39765.1"/>
    </source>
</evidence>
<reference evidence="1 2" key="1">
    <citation type="submission" date="2019-06" db="EMBL/GenBank/DDBJ databases">
        <title>A complete genome sequence for Luteibacter pinisoli MAH-14.</title>
        <authorList>
            <person name="Baltrus D.A."/>
        </authorList>
    </citation>
    <scope>NUCLEOTIDE SEQUENCE [LARGE SCALE GENOMIC DNA]</scope>
    <source>
        <strain evidence="1 2">MAH-14</strain>
    </source>
</reference>
<keyword evidence="2" id="KW-1185">Reference proteome</keyword>
<dbReference type="RefSeq" id="WP_139982801.1">
    <property type="nucleotide sequence ID" value="NZ_CP041046.1"/>
</dbReference>
<organism evidence="1 2">
    <name type="scientific">Luteibacter pinisoli</name>
    <dbReference type="NCBI Taxonomy" id="2589080"/>
    <lineage>
        <taxon>Bacteria</taxon>
        <taxon>Pseudomonadati</taxon>
        <taxon>Pseudomonadota</taxon>
        <taxon>Gammaproteobacteria</taxon>
        <taxon>Lysobacterales</taxon>
        <taxon>Rhodanobacteraceae</taxon>
        <taxon>Luteibacter</taxon>
    </lineage>
</organism>
<evidence type="ECO:0000313" key="2">
    <source>
        <dbReference type="Proteomes" id="UP000316093"/>
    </source>
</evidence>
<name>A0A4Y5Z5U6_9GAMM</name>
<protein>
    <submittedName>
        <fullName evidence="1">Uncharacterized protein</fullName>
    </submittedName>
</protein>
<dbReference type="AlphaFoldDB" id="A0A4Y5Z5U6"/>
<sequence length="167" mass="17527">MNAAASPALLPGARDAGARVLSFLSNAPSTAAFTPAGIGKAMDVTLGPDPNNEPGWAVYHSPDLGHGWTYWVQFAAGEATLKPGFRFWFDHPDRAADAAPVCALPLDQLRTNLTAHGWIERSVASEIGSVLAIEFSKADMVLALSARDGADVHGTSCVLSLRTADGR</sequence>
<proteinExistence type="predicted"/>
<dbReference type="EMBL" id="CP041046">
    <property type="protein sequence ID" value="QDE39765.1"/>
    <property type="molecule type" value="Genomic_DNA"/>
</dbReference>
<gene>
    <name evidence="1" type="ORF">FIV34_11390</name>
</gene>